<reference evidence="13 14" key="1">
    <citation type="submission" date="2013-10" db="EMBL/GenBank/DDBJ databases">
        <authorList>
            <consortium name="International Citrus Genome Consortium"/>
            <person name="Jenkins J."/>
            <person name="Schmutz J."/>
            <person name="Prochnik S."/>
            <person name="Rokhsar D."/>
            <person name="Gmitter F."/>
            <person name="Ollitrault P."/>
            <person name="Machado M."/>
            <person name="Talon M."/>
            <person name="Wincker P."/>
            <person name="Jaillon O."/>
            <person name="Morgante M."/>
        </authorList>
    </citation>
    <scope>NUCLEOTIDE SEQUENCE</scope>
    <source>
        <strain evidence="14">cv. Clemenules</strain>
    </source>
</reference>
<dbReference type="PANTHER" id="PTHR31650:SF34">
    <property type="entry name" value="O-ACYLTRANSFERASE WSD1-LIKE ISOFORM X1"/>
    <property type="match status" value="1"/>
</dbReference>
<evidence type="ECO:0000256" key="5">
    <source>
        <dbReference type="ARBA" id="ARBA00022679"/>
    </source>
</evidence>
<dbReference type="STRING" id="85681.V4TJ95"/>
<comment type="catalytic activity">
    <reaction evidence="9">
        <text>a long chain fatty alcohol + a fatty acyl-CoA = a long-chain alcohol wax ester + CoA</text>
        <dbReference type="Rhea" id="RHEA:38443"/>
        <dbReference type="ChEBI" id="CHEBI:17135"/>
        <dbReference type="ChEBI" id="CHEBI:57287"/>
        <dbReference type="ChEBI" id="CHEBI:77636"/>
        <dbReference type="ChEBI" id="CHEBI:235323"/>
        <dbReference type="EC" id="2.3.1.75"/>
    </reaction>
</comment>
<evidence type="ECO:0000313" key="13">
    <source>
        <dbReference type="EMBL" id="ESR60523.1"/>
    </source>
</evidence>
<dbReference type="GO" id="GO:0005789">
    <property type="term" value="C:endoplasmic reticulum membrane"/>
    <property type="evidence" value="ECO:0007669"/>
    <property type="project" value="UniProtKB-SubCell"/>
</dbReference>
<dbReference type="GO" id="GO:0019432">
    <property type="term" value="P:triglyceride biosynthetic process"/>
    <property type="evidence" value="ECO:0007669"/>
    <property type="project" value="UniProtKB-UniPathway"/>
</dbReference>
<comment type="similarity">
    <text evidence="8">In the N-terminal section; belongs to the long-chain O-acyltransferase family.</text>
</comment>
<name>V4TJ95_CITCL</name>
<dbReference type="GO" id="GO:0047196">
    <property type="term" value="F:long-chain-alcohol O-fatty-acyltransferase activity"/>
    <property type="evidence" value="ECO:0007669"/>
    <property type="project" value="UniProtKB-EC"/>
</dbReference>
<keyword evidence="5" id="KW-0808">Transferase</keyword>
<dbReference type="Gramene" id="ESR60523">
    <property type="protein sequence ID" value="ESR60523"/>
    <property type="gene ID" value="CICLE_v10015126mg"/>
</dbReference>
<dbReference type="eggNOG" id="ENOG502QSH5">
    <property type="taxonomic scope" value="Eukaryota"/>
</dbReference>
<feature type="domain" description="O-acyltransferase WSD1-like N-terminal" evidence="11">
    <location>
        <begin position="70"/>
        <end position="262"/>
    </location>
</feature>
<feature type="domain" description="O-acyltransferase WSD1 C-terminal" evidence="12">
    <location>
        <begin position="315"/>
        <end position="460"/>
    </location>
</feature>
<dbReference type="GO" id="GO:0004144">
    <property type="term" value="F:diacylglycerol O-acyltransferase activity"/>
    <property type="evidence" value="ECO:0007669"/>
    <property type="project" value="UniProtKB-EC"/>
</dbReference>
<dbReference type="KEGG" id="cic:CICLE_v10015126mg"/>
<evidence type="ECO:0000256" key="7">
    <source>
        <dbReference type="ARBA" id="ARBA00023315"/>
    </source>
</evidence>
<gene>
    <name evidence="13" type="ORF">CICLE_v10015126mg</name>
</gene>
<evidence type="ECO:0000259" key="11">
    <source>
        <dbReference type="Pfam" id="PF03007"/>
    </source>
</evidence>
<comment type="subcellular location">
    <subcellularLocation>
        <location evidence="1">Cell membrane</location>
        <topology evidence="1">Single-pass membrane protein</topology>
    </subcellularLocation>
    <subcellularLocation>
        <location evidence="2">Endoplasmic reticulum membrane</location>
    </subcellularLocation>
</comment>
<dbReference type="Proteomes" id="UP000030687">
    <property type="component" value="Unassembled WGS sequence"/>
</dbReference>
<organism evidence="13 14">
    <name type="scientific">Citrus clementina</name>
    <name type="common">Clementine</name>
    <name type="synonym">Citrus deliciosa x Citrus sinensis</name>
    <dbReference type="NCBI Taxonomy" id="85681"/>
    <lineage>
        <taxon>Eukaryota</taxon>
        <taxon>Viridiplantae</taxon>
        <taxon>Streptophyta</taxon>
        <taxon>Embryophyta</taxon>
        <taxon>Tracheophyta</taxon>
        <taxon>Spermatophyta</taxon>
        <taxon>Magnoliopsida</taxon>
        <taxon>eudicotyledons</taxon>
        <taxon>Gunneridae</taxon>
        <taxon>Pentapetalae</taxon>
        <taxon>rosids</taxon>
        <taxon>malvids</taxon>
        <taxon>Sapindales</taxon>
        <taxon>Rutaceae</taxon>
        <taxon>Aurantioideae</taxon>
        <taxon>Citrus</taxon>
    </lineage>
</organism>
<dbReference type="Pfam" id="PF03007">
    <property type="entry name" value="WS_DGAT_cat"/>
    <property type="match status" value="1"/>
</dbReference>
<keyword evidence="6" id="KW-0256">Endoplasmic reticulum</keyword>
<evidence type="ECO:0000256" key="4">
    <source>
        <dbReference type="ARBA" id="ARBA00005189"/>
    </source>
</evidence>
<dbReference type="InterPro" id="IPR004255">
    <property type="entry name" value="O-acyltransferase_WSD1_N"/>
</dbReference>
<evidence type="ECO:0000259" key="12">
    <source>
        <dbReference type="Pfam" id="PF06974"/>
    </source>
</evidence>
<comment type="catalytic activity">
    <reaction evidence="10">
        <text>an acyl-CoA + a 1,2-diacyl-sn-glycerol = a triacyl-sn-glycerol + CoA</text>
        <dbReference type="Rhea" id="RHEA:10868"/>
        <dbReference type="ChEBI" id="CHEBI:17815"/>
        <dbReference type="ChEBI" id="CHEBI:57287"/>
        <dbReference type="ChEBI" id="CHEBI:58342"/>
        <dbReference type="ChEBI" id="CHEBI:64615"/>
        <dbReference type="EC" id="2.3.1.20"/>
    </reaction>
</comment>
<accession>V4TJ95</accession>
<keyword evidence="7" id="KW-0012">Acyltransferase</keyword>
<protein>
    <submittedName>
        <fullName evidence="13">Uncharacterized protein</fullName>
    </submittedName>
</protein>
<evidence type="ECO:0000256" key="1">
    <source>
        <dbReference type="ARBA" id="ARBA00004162"/>
    </source>
</evidence>
<keyword evidence="14" id="KW-1185">Reference proteome</keyword>
<comment type="pathway">
    <text evidence="4">Lipid metabolism.</text>
</comment>
<comment type="pathway">
    <text evidence="3">Glycerolipid metabolism; triacylglycerol biosynthesis.</text>
</comment>
<dbReference type="AlphaFoldDB" id="V4TJ95"/>
<evidence type="ECO:0000256" key="10">
    <source>
        <dbReference type="ARBA" id="ARBA00048109"/>
    </source>
</evidence>
<dbReference type="OMA" id="EVHIINY"/>
<evidence type="ECO:0000256" key="3">
    <source>
        <dbReference type="ARBA" id="ARBA00004771"/>
    </source>
</evidence>
<proteinExistence type="inferred from homology"/>
<evidence type="ECO:0000256" key="9">
    <source>
        <dbReference type="ARBA" id="ARBA00047604"/>
    </source>
</evidence>
<evidence type="ECO:0000256" key="6">
    <source>
        <dbReference type="ARBA" id="ARBA00022824"/>
    </source>
</evidence>
<dbReference type="UniPathway" id="UPA00282"/>
<sequence length="471" mass="52647">MELKEAEEMEPVSPSGQYLNSSALSLSVLGVLESEIPIDDSQCFSLLKDIFLPINPRFSSIMVVDENGEKQWKRVEVKLRNHVKVPIFPSGLSPEAYDKYFDDYISEIGMELFPQSQPLWEVHIIKYPTSHAAGFLIFKLHHSLGDGFSLMGALLSCLQRADDPSVPLTFPSVNRFPSNKKDGNNSNIFSNMYKTFCVVSETVSDFCWSFVKSAWLQDDRTPIYSGDDGIEFRPVSVATTAFSLDQIKQIKTKVDATVNDVIAGIIFLGTRLYMQEMRQGSGEANSTTLVLLNTRAFRSYESVKDMVKPDAKSPWGNYFAFLHVSIPKLADDWSSNPLDFVVKARQIMNVKKNSLGAYLTGRLLEIVRKFRGPEAAARYIHSTLKNSSMTITNVIGPVEKMALNNHPCKGLYFVVTGAPQSLSVTIVSYMGKLRIAVVGEDGFIDSHKLKSSIENAFEMMLNDFFSPLKST</sequence>
<dbReference type="PANTHER" id="PTHR31650">
    <property type="entry name" value="O-ACYLTRANSFERASE (WSD1-LIKE) FAMILY PROTEIN"/>
    <property type="match status" value="1"/>
</dbReference>
<dbReference type="InterPro" id="IPR045034">
    <property type="entry name" value="O-acyltransferase_WSD1-like"/>
</dbReference>
<dbReference type="GO" id="GO:0005886">
    <property type="term" value="C:plasma membrane"/>
    <property type="evidence" value="ECO:0007669"/>
    <property type="project" value="UniProtKB-SubCell"/>
</dbReference>
<dbReference type="EMBL" id="KI536312">
    <property type="protein sequence ID" value="ESR60523.1"/>
    <property type="molecule type" value="Genomic_DNA"/>
</dbReference>
<evidence type="ECO:0000256" key="8">
    <source>
        <dbReference type="ARBA" id="ARBA00024360"/>
    </source>
</evidence>
<dbReference type="InParanoid" id="V4TJ95"/>
<dbReference type="InterPro" id="IPR009721">
    <property type="entry name" value="O-acyltransferase_WSD1_C"/>
</dbReference>
<evidence type="ECO:0000256" key="2">
    <source>
        <dbReference type="ARBA" id="ARBA00004586"/>
    </source>
</evidence>
<evidence type="ECO:0000313" key="14">
    <source>
        <dbReference type="Proteomes" id="UP000030687"/>
    </source>
</evidence>
<dbReference type="Pfam" id="PF06974">
    <property type="entry name" value="WS_DGAT_C"/>
    <property type="match status" value="1"/>
</dbReference>